<protein>
    <submittedName>
        <fullName evidence="2">Uncharacterized protein</fullName>
    </submittedName>
</protein>
<feature type="compositionally biased region" description="Basic and acidic residues" evidence="1">
    <location>
        <begin position="18"/>
        <end position="37"/>
    </location>
</feature>
<keyword evidence="3" id="KW-1185">Reference proteome</keyword>
<dbReference type="AlphaFoldDB" id="A0A812PS11"/>
<feature type="region of interest" description="Disordered" evidence="1">
    <location>
        <begin position="1"/>
        <end position="37"/>
    </location>
</feature>
<dbReference type="Proteomes" id="UP000601435">
    <property type="component" value="Unassembled WGS sequence"/>
</dbReference>
<sequence>MSKRQTAKLRKVVQTSEEQTRRLASLEEASRRPAQDVTMRLEARLSELEGQQASLEEEFRNVATGQRLDSLSPSRRIHASSAHAVHAEGPGYDVVRALETELSTLSKQLAAQLDDHSSALASLRVRTEGQEQRLVAAGERLEKVVAPTLEAFRAEMQQLRLADRSEMDQRFEHLSRCGIPARWDIKCPVVTTSSVHAPH</sequence>
<evidence type="ECO:0000256" key="1">
    <source>
        <dbReference type="SAM" id="MobiDB-lite"/>
    </source>
</evidence>
<evidence type="ECO:0000313" key="3">
    <source>
        <dbReference type="Proteomes" id="UP000601435"/>
    </source>
</evidence>
<organism evidence="2 3">
    <name type="scientific">Symbiodinium necroappetens</name>
    <dbReference type="NCBI Taxonomy" id="1628268"/>
    <lineage>
        <taxon>Eukaryota</taxon>
        <taxon>Sar</taxon>
        <taxon>Alveolata</taxon>
        <taxon>Dinophyceae</taxon>
        <taxon>Suessiales</taxon>
        <taxon>Symbiodiniaceae</taxon>
        <taxon>Symbiodinium</taxon>
    </lineage>
</organism>
<reference evidence="2" key="1">
    <citation type="submission" date="2021-02" db="EMBL/GenBank/DDBJ databases">
        <authorList>
            <person name="Dougan E. K."/>
            <person name="Rhodes N."/>
            <person name="Thang M."/>
            <person name="Chan C."/>
        </authorList>
    </citation>
    <scope>NUCLEOTIDE SEQUENCE</scope>
</reference>
<accession>A0A812PS11</accession>
<dbReference type="EMBL" id="CAJNJA010015468">
    <property type="protein sequence ID" value="CAE7362286.1"/>
    <property type="molecule type" value="Genomic_DNA"/>
</dbReference>
<name>A0A812PS11_9DINO</name>
<evidence type="ECO:0000313" key="2">
    <source>
        <dbReference type="EMBL" id="CAE7362286.1"/>
    </source>
</evidence>
<proteinExistence type="predicted"/>
<feature type="compositionally biased region" description="Basic residues" evidence="1">
    <location>
        <begin position="1"/>
        <end position="11"/>
    </location>
</feature>
<dbReference type="OrthoDB" id="427461at2759"/>
<gene>
    <name evidence="2" type="ORF">SNEC2469_LOCUS9571</name>
</gene>
<comment type="caution">
    <text evidence="2">The sequence shown here is derived from an EMBL/GenBank/DDBJ whole genome shotgun (WGS) entry which is preliminary data.</text>
</comment>